<proteinExistence type="predicted"/>
<comment type="caution">
    <text evidence="1">The sequence shown here is derived from an EMBL/GenBank/DDBJ whole genome shotgun (WGS) entry which is preliminary data.</text>
</comment>
<evidence type="ECO:0000313" key="1">
    <source>
        <dbReference type="EMBL" id="KAJ3508427.1"/>
    </source>
</evidence>
<dbReference type="EMBL" id="JANRMS010004487">
    <property type="protein sequence ID" value="KAJ3508427.1"/>
    <property type="molecule type" value="Genomic_DNA"/>
</dbReference>
<sequence length="239" mass="27003">MPSLGTLQIPNLTNNLHSTTFIHFTTHLYPPESLINITMEPEEPKPDPDTCKCGSPRPPNDNELEDIRQQFNRDRAGVYYAHLIWSEIDWSAFGTNFMCRDTSAQPTTYRPQIRVRPVIPLRRVPRPQNGEPPTENTRDDRSSDSTVKPPTVKPPKRQPQSENGPERDEDQDSDTTVKLKEKKPQSEKSREEEQRNSSESSRNTVSEYPDEPTVGFPDQPSVGYPNGSSAGCNCSVNLP</sequence>
<gene>
    <name evidence="1" type="ORF">NM208_g15823</name>
</gene>
<name>A0ACC1RFC3_9HYPO</name>
<keyword evidence="2" id="KW-1185">Reference proteome</keyword>
<evidence type="ECO:0000313" key="2">
    <source>
        <dbReference type="Proteomes" id="UP001148629"/>
    </source>
</evidence>
<organism evidence="1 2">
    <name type="scientific">Fusarium decemcellulare</name>
    <dbReference type="NCBI Taxonomy" id="57161"/>
    <lineage>
        <taxon>Eukaryota</taxon>
        <taxon>Fungi</taxon>
        <taxon>Dikarya</taxon>
        <taxon>Ascomycota</taxon>
        <taxon>Pezizomycotina</taxon>
        <taxon>Sordariomycetes</taxon>
        <taxon>Hypocreomycetidae</taxon>
        <taxon>Hypocreales</taxon>
        <taxon>Nectriaceae</taxon>
        <taxon>Fusarium</taxon>
        <taxon>Fusarium decemcellulare species complex</taxon>
    </lineage>
</organism>
<accession>A0ACC1RFC3</accession>
<dbReference type="Proteomes" id="UP001148629">
    <property type="component" value="Unassembled WGS sequence"/>
</dbReference>
<reference evidence="1" key="1">
    <citation type="submission" date="2022-08" db="EMBL/GenBank/DDBJ databases">
        <title>Genome Sequence of Fusarium decemcellulare.</title>
        <authorList>
            <person name="Buettner E."/>
        </authorList>
    </citation>
    <scope>NUCLEOTIDE SEQUENCE</scope>
    <source>
        <strain evidence="1">Babe19</strain>
    </source>
</reference>
<protein>
    <submittedName>
        <fullName evidence="1">Uncharacterized protein</fullName>
    </submittedName>
</protein>